<dbReference type="PROSITE" id="PS51257">
    <property type="entry name" value="PROKAR_LIPOPROTEIN"/>
    <property type="match status" value="1"/>
</dbReference>
<keyword evidence="3" id="KW-1185">Reference proteome</keyword>
<proteinExistence type="predicted"/>
<dbReference type="EMBL" id="CP077074">
    <property type="protein sequence ID" value="QXH43885.1"/>
    <property type="molecule type" value="Genomic_DNA"/>
</dbReference>
<sequence length="200" mass="22359">MMSTLHRLVMGLLALPLFAGALQACAHDSAGLRNTTVLIVRHAEKPEQGSGLSPRGEERAKAYAQYFDPLRLADEQLLPQRLIATRDSKESARPRLTLTPLSQRLNLPIEQPYDDRDVDKLAKSLGKDNQARVVLIAWHHGKIYKLIKAFGGDGEKLTGQQSWPGSVYDWLIVLRFDDKGQLMESRSQKVQEHLLPGDGN</sequence>
<evidence type="ECO:0000313" key="2">
    <source>
        <dbReference type="EMBL" id="QXH43885.1"/>
    </source>
</evidence>
<accession>A0ABX8N0P9</accession>
<evidence type="ECO:0000256" key="1">
    <source>
        <dbReference type="SAM" id="SignalP"/>
    </source>
</evidence>
<dbReference type="InterPro" id="IPR029033">
    <property type="entry name" value="His_PPase_superfam"/>
</dbReference>
<dbReference type="RefSeq" id="WP_124348373.1">
    <property type="nucleotide sequence ID" value="NZ_CP027706.1"/>
</dbReference>
<evidence type="ECO:0000313" key="3">
    <source>
        <dbReference type="Proteomes" id="UP000693952"/>
    </source>
</evidence>
<feature type="chain" id="PRO_5045620113" evidence="1">
    <location>
        <begin position="27"/>
        <end position="200"/>
    </location>
</feature>
<name>A0ABX8N0P9_9PSED</name>
<reference evidence="2" key="1">
    <citation type="submission" date="2021-06" db="EMBL/GenBank/DDBJ databases">
        <title>Updating the genus Pseudomonas: Description of 43 new species and partition of the Pseudomonas putida group.</title>
        <authorList>
            <person name="Girard L."/>
            <person name="Lood C."/>
            <person name="Vandamme P."/>
            <person name="Rokni-Zadeh H."/>
            <person name="van Noort V."/>
            <person name="Hofte M."/>
            <person name="Lavigne R."/>
            <person name="De Mot R."/>
        </authorList>
    </citation>
    <scope>NUCLEOTIDE SEQUENCE</scope>
    <source>
        <strain evidence="2">CMR12a</strain>
    </source>
</reference>
<keyword evidence="1" id="KW-0732">Signal</keyword>
<protein>
    <submittedName>
        <fullName evidence="2">Flagellar basal body-associated protein FliL</fullName>
    </submittedName>
</protein>
<organism evidence="2 3">
    <name type="scientific">Pseudomonas sessilinigenes</name>
    <dbReference type="NCBI Taxonomy" id="658629"/>
    <lineage>
        <taxon>Bacteria</taxon>
        <taxon>Pseudomonadati</taxon>
        <taxon>Pseudomonadota</taxon>
        <taxon>Gammaproteobacteria</taxon>
        <taxon>Pseudomonadales</taxon>
        <taxon>Pseudomonadaceae</taxon>
        <taxon>Pseudomonas</taxon>
    </lineage>
</organism>
<dbReference type="Proteomes" id="UP000693952">
    <property type="component" value="Chromosome"/>
</dbReference>
<feature type="signal peptide" evidence="1">
    <location>
        <begin position="1"/>
        <end position="26"/>
    </location>
</feature>
<keyword evidence="2" id="KW-0282">Flagellum</keyword>
<keyword evidence="2" id="KW-0966">Cell projection</keyword>
<dbReference type="Gene3D" id="3.40.50.1240">
    <property type="entry name" value="Phosphoglycerate mutase-like"/>
    <property type="match status" value="1"/>
</dbReference>
<gene>
    <name evidence="2" type="ORF">KSS89_30985</name>
</gene>
<keyword evidence="2" id="KW-0969">Cilium</keyword>